<dbReference type="RefSeq" id="WP_203725792.1">
    <property type="nucleotide sequence ID" value="NZ_BAAATX010000002.1"/>
</dbReference>
<accession>A0ABQ3YRE4</accession>
<proteinExistence type="predicted"/>
<feature type="transmembrane region" description="Helical" evidence="1">
    <location>
        <begin position="395"/>
        <end position="414"/>
    </location>
</feature>
<feature type="signal peptide" evidence="2">
    <location>
        <begin position="1"/>
        <end position="23"/>
    </location>
</feature>
<keyword evidence="1" id="KW-0812">Transmembrane</keyword>
<feature type="transmembrane region" description="Helical" evidence="1">
    <location>
        <begin position="261"/>
        <end position="282"/>
    </location>
</feature>
<feature type="transmembrane region" description="Helical" evidence="1">
    <location>
        <begin position="90"/>
        <end position="111"/>
    </location>
</feature>
<evidence type="ECO:0000256" key="1">
    <source>
        <dbReference type="SAM" id="Phobius"/>
    </source>
</evidence>
<evidence type="ECO:0000313" key="4">
    <source>
        <dbReference type="Proteomes" id="UP000637628"/>
    </source>
</evidence>
<feature type="transmembrane region" description="Helical" evidence="1">
    <location>
        <begin position="339"/>
        <end position="357"/>
    </location>
</feature>
<comment type="caution">
    <text evidence="3">The sequence shown here is derived from an EMBL/GenBank/DDBJ whole genome shotgun (WGS) entry which is preliminary data.</text>
</comment>
<name>A0ABQ3YRE4_9ACTN</name>
<gene>
    <name evidence="3" type="ORF">Adu01nite_15110</name>
</gene>
<sequence length="553" mass="58536">MNTFHGRTAQTVGVATAAGAALAASVVAALPDLNGDVRYALGGLEVSGRGGVSVWDIFVSRPLAYKLLMAGLDEVRILLVGDGSGNTTNLVLRLETYVLVVAVIALLFVGVRRYAGQPAAAGLAAASGLSLIVAPPWHFLEPDWVAALIAVLTIGAACAPRQWWLGALLAGPAAMLVVAVKASTFPIALIALIVIAVLDRRRAIGATLSTVAWVAVWYVLTKHFQPWEWTWLSDLANLVHAKPQGIHLDDLRKLRFSIGDAAVLSPVLVLAPAAAAALITRSSGHRRWIGVVVAVVAGGLSLAPAYGQGEFFNYHFASTVVLSAGVCGAAFALCPGFRLPLVAAAVLVTGLSIVLLHQPAHWRLSHSGPVVWAYELAAALFAVAAWFLAGRLPLSVPWPAGVVAISFALLPPVLPGFPYAFSTYDYTIPVARSADAALVDLGKRLGPDTPVLYLTYGPLNHAIGNPTSCRYPSPLWLQRGALLPRMRTRPSYADNLRCLTEDQDVKYLIVQPTWFSIPKSTPEVQALINDRFDCSPAALIPSPPSLVVCPARG</sequence>
<feature type="transmembrane region" description="Helical" evidence="1">
    <location>
        <begin position="118"/>
        <end position="138"/>
    </location>
</feature>
<evidence type="ECO:0000313" key="3">
    <source>
        <dbReference type="EMBL" id="GIE00161.1"/>
    </source>
</evidence>
<feature type="transmembrane region" description="Helical" evidence="1">
    <location>
        <begin position="203"/>
        <end position="220"/>
    </location>
</feature>
<protein>
    <recommendedName>
        <fullName evidence="5">Glycosyltransferase RgtA/B/C/D-like domain-containing protein</fullName>
    </recommendedName>
</protein>
<feature type="chain" id="PRO_5045400635" description="Glycosyltransferase RgtA/B/C/D-like domain-containing protein" evidence="2">
    <location>
        <begin position="24"/>
        <end position="553"/>
    </location>
</feature>
<evidence type="ECO:0000256" key="2">
    <source>
        <dbReference type="SAM" id="SignalP"/>
    </source>
</evidence>
<dbReference type="Proteomes" id="UP000637628">
    <property type="component" value="Unassembled WGS sequence"/>
</dbReference>
<feature type="transmembrane region" description="Helical" evidence="1">
    <location>
        <begin position="314"/>
        <end position="333"/>
    </location>
</feature>
<feature type="transmembrane region" description="Helical" evidence="1">
    <location>
        <begin position="176"/>
        <end position="197"/>
    </location>
</feature>
<keyword evidence="4" id="KW-1185">Reference proteome</keyword>
<reference evidence="3 4" key="1">
    <citation type="submission" date="2021-01" db="EMBL/GenBank/DDBJ databases">
        <title>Whole genome shotgun sequence of Actinoplanes durhamensis NBRC 14914.</title>
        <authorList>
            <person name="Komaki H."/>
            <person name="Tamura T."/>
        </authorList>
    </citation>
    <scope>NUCLEOTIDE SEQUENCE [LARGE SCALE GENOMIC DNA]</scope>
    <source>
        <strain evidence="3 4">NBRC 14914</strain>
    </source>
</reference>
<feature type="transmembrane region" description="Helical" evidence="1">
    <location>
        <begin position="369"/>
        <end position="389"/>
    </location>
</feature>
<dbReference type="EMBL" id="BOML01000013">
    <property type="protein sequence ID" value="GIE00161.1"/>
    <property type="molecule type" value="Genomic_DNA"/>
</dbReference>
<keyword evidence="1" id="KW-1133">Transmembrane helix</keyword>
<keyword evidence="1" id="KW-0472">Membrane</keyword>
<keyword evidence="2" id="KW-0732">Signal</keyword>
<feature type="transmembrane region" description="Helical" evidence="1">
    <location>
        <begin position="144"/>
        <end position="164"/>
    </location>
</feature>
<evidence type="ECO:0008006" key="5">
    <source>
        <dbReference type="Google" id="ProtNLM"/>
    </source>
</evidence>
<feature type="transmembrane region" description="Helical" evidence="1">
    <location>
        <begin position="288"/>
        <end position="307"/>
    </location>
</feature>
<organism evidence="3 4">
    <name type="scientific">Paractinoplanes durhamensis</name>
    <dbReference type="NCBI Taxonomy" id="113563"/>
    <lineage>
        <taxon>Bacteria</taxon>
        <taxon>Bacillati</taxon>
        <taxon>Actinomycetota</taxon>
        <taxon>Actinomycetes</taxon>
        <taxon>Micromonosporales</taxon>
        <taxon>Micromonosporaceae</taxon>
        <taxon>Paractinoplanes</taxon>
    </lineage>
</organism>